<dbReference type="EnsemblMetazoa" id="AFUN004464-RA">
    <property type="protein sequence ID" value="AFUN004464-PA"/>
    <property type="gene ID" value="AFUN004464"/>
</dbReference>
<proteinExistence type="predicted"/>
<reference evidence="3" key="1">
    <citation type="submission" date="2020-05" db="UniProtKB">
        <authorList>
            <consortium name="EnsemblMetazoa"/>
        </authorList>
    </citation>
    <scope>IDENTIFICATION</scope>
    <source>
        <strain evidence="3">FUMOZ</strain>
    </source>
</reference>
<dbReference type="STRING" id="62324.A0A182RE42"/>
<dbReference type="RefSeq" id="XP_049277883.1">
    <property type="nucleotide sequence ID" value="XM_049421926.1"/>
</dbReference>
<feature type="region of interest" description="Disordered" evidence="1">
    <location>
        <begin position="144"/>
        <end position="181"/>
    </location>
</feature>
<dbReference type="AlphaFoldDB" id="A0A182RE42"/>
<feature type="chain" id="PRO_5021469951" evidence="2">
    <location>
        <begin position="25"/>
        <end position="532"/>
    </location>
</feature>
<accession>A0A182RE42</accession>
<dbReference type="KEGG" id="afun:125761094"/>
<evidence type="ECO:0000256" key="1">
    <source>
        <dbReference type="SAM" id="MobiDB-lite"/>
    </source>
</evidence>
<evidence type="ECO:0000256" key="2">
    <source>
        <dbReference type="SAM" id="SignalP"/>
    </source>
</evidence>
<dbReference type="VEuPathDB" id="VectorBase:AFUN2_004052"/>
<dbReference type="GeneID" id="125761094"/>
<protein>
    <submittedName>
        <fullName evidence="3">Uncharacterized protein</fullName>
    </submittedName>
</protein>
<keyword evidence="2" id="KW-0732">Signal</keyword>
<feature type="signal peptide" evidence="2">
    <location>
        <begin position="1"/>
        <end position="24"/>
    </location>
</feature>
<dbReference type="VEuPathDB" id="VectorBase:AFUN004464"/>
<name>A0A182RE42_ANOFN</name>
<organism evidence="3">
    <name type="scientific">Anopheles funestus</name>
    <name type="common">African malaria mosquito</name>
    <dbReference type="NCBI Taxonomy" id="62324"/>
    <lineage>
        <taxon>Eukaryota</taxon>
        <taxon>Metazoa</taxon>
        <taxon>Ecdysozoa</taxon>
        <taxon>Arthropoda</taxon>
        <taxon>Hexapoda</taxon>
        <taxon>Insecta</taxon>
        <taxon>Pterygota</taxon>
        <taxon>Neoptera</taxon>
        <taxon>Endopterygota</taxon>
        <taxon>Diptera</taxon>
        <taxon>Nematocera</taxon>
        <taxon>Culicoidea</taxon>
        <taxon>Culicidae</taxon>
        <taxon>Anophelinae</taxon>
        <taxon>Anopheles</taxon>
    </lineage>
</organism>
<evidence type="ECO:0000313" key="3">
    <source>
        <dbReference type="EnsemblMetazoa" id="AFUN004464-PA"/>
    </source>
</evidence>
<dbReference type="OrthoDB" id="6339459at2759"/>
<sequence length="532" mass="57758">MYFEGKYLCFLSLVIFSISGVAYTAQRTNDAVADEGSPFLDMATEFLSTLGNQQGGGGGGGGGGGVAGLSGIASMLLPLMANANSGGGGGKASGNDGMGAILSGLGSMLAAGANGGGAAGGGGNGGFDPALIGNVIQMFAGAAGGSDGADDAADEPVRRQQQSGSKRQKRKAQAEQGQNPLVDTMLTMASSWLANYNNAEQDREPSNAGGADALLNLLPLAVQAFQSFTGPEMERTHAKHKDHSWVLPPFLENIHVMWDQFTQSELAEALWMKLGLNTVFKGFVGRDGKLDYDKLFQSLQNQSFRRRWIKAATIYLAEWVNYIANPEVYQRYVATGQMMANGFLQSQGYPKQTFLDINRPSETISHLIDHVAKRHLAVKISSIQYVKPAVNYVKDLLKLGKAKQFLQQYNVTEMTDKLTDTLNLEVIEPVLKVHRAYRQAIVTPHCDKYILCEINSHDPNEKLGLGGFKRGVTRFGSMAAAWFIAQETHTPFWTLFAIINDPHHCDVKHPVDCLEYHESENRVTTEYPHSEL</sequence>